<evidence type="ECO:0000256" key="3">
    <source>
        <dbReference type="SAM" id="Phobius"/>
    </source>
</evidence>
<dbReference type="VEuPathDB" id="FungiDB:An01g07960"/>
<gene>
    <name evidence="4" type="ORF">ABL_07203</name>
</gene>
<keyword evidence="3" id="KW-0812">Transmembrane</keyword>
<dbReference type="Proteomes" id="UP000068243">
    <property type="component" value="Unassembled WGS sequence"/>
</dbReference>
<protein>
    <submittedName>
        <fullName evidence="4">Uncharacterized protein</fullName>
    </submittedName>
</protein>
<reference evidence="5" key="1">
    <citation type="journal article" date="2016" name="Genome Announc.">
        <title>Draft genome sequence of Aspergillus niger strain An76.</title>
        <authorList>
            <person name="Gong W."/>
            <person name="Cheng Z."/>
            <person name="Zhang H."/>
            <person name="Liu L."/>
            <person name="Gao P."/>
            <person name="Wang L."/>
        </authorList>
    </citation>
    <scope>NUCLEOTIDE SEQUENCE [LARGE SCALE GENOMIC DNA]</scope>
    <source>
        <strain evidence="5">An76</strain>
    </source>
</reference>
<evidence type="ECO:0000256" key="2">
    <source>
        <dbReference type="SAM" id="MobiDB-lite"/>
    </source>
</evidence>
<accession>A0A117E1T1</accession>
<keyword evidence="3" id="KW-1133">Transmembrane helix</keyword>
<dbReference type="InterPro" id="IPR021765">
    <property type="entry name" value="UstYa-like"/>
</dbReference>
<comment type="caution">
    <text evidence="4">The sequence shown here is derived from an EMBL/GenBank/DDBJ whole genome shotgun (WGS) entry which is preliminary data.</text>
</comment>
<dbReference type="AlphaFoldDB" id="A0A117E1T1"/>
<dbReference type="Pfam" id="PF11807">
    <property type="entry name" value="UstYa"/>
    <property type="match status" value="1"/>
</dbReference>
<dbReference type="VEuPathDB" id="FungiDB:ASPNIDRAFT2_35912"/>
<evidence type="ECO:0000313" key="5">
    <source>
        <dbReference type="Proteomes" id="UP000068243"/>
    </source>
</evidence>
<feature type="transmembrane region" description="Helical" evidence="3">
    <location>
        <begin position="51"/>
        <end position="70"/>
    </location>
</feature>
<name>A0A117E1T1_ASPNG</name>
<dbReference type="PANTHER" id="PTHR33365">
    <property type="entry name" value="YALI0B05434P"/>
    <property type="match status" value="1"/>
</dbReference>
<dbReference type="OrthoDB" id="3687641at2759"/>
<dbReference type="GO" id="GO:0043386">
    <property type="term" value="P:mycotoxin biosynthetic process"/>
    <property type="evidence" value="ECO:0007669"/>
    <property type="project" value="InterPro"/>
</dbReference>
<evidence type="ECO:0000256" key="1">
    <source>
        <dbReference type="ARBA" id="ARBA00035112"/>
    </source>
</evidence>
<organism evidence="4 5">
    <name type="scientific">Aspergillus niger</name>
    <dbReference type="NCBI Taxonomy" id="5061"/>
    <lineage>
        <taxon>Eukaryota</taxon>
        <taxon>Fungi</taxon>
        <taxon>Dikarya</taxon>
        <taxon>Ascomycota</taxon>
        <taxon>Pezizomycotina</taxon>
        <taxon>Eurotiomycetes</taxon>
        <taxon>Eurotiomycetidae</taxon>
        <taxon>Eurotiales</taxon>
        <taxon>Aspergillaceae</taxon>
        <taxon>Aspergillus</taxon>
        <taxon>Aspergillus subgen. Circumdati</taxon>
    </lineage>
</organism>
<keyword evidence="3" id="KW-0472">Membrane</keyword>
<dbReference type="OMA" id="HGLHCVE"/>
<dbReference type="VEuPathDB" id="FungiDB:M747DRAFT_356016"/>
<comment type="similarity">
    <text evidence="1">Belongs to the ustYa family.</text>
</comment>
<feature type="region of interest" description="Disordered" evidence="2">
    <location>
        <begin position="1"/>
        <end position="34"/>
    </location>
</feature>
<dbReference type="EMBL" id="BCMY01000013">
    <property type="protein sequence ID" value="GAQ44542.1"/>
    <property type="molecule type" value="Genomic_DNA"/>
</dbReference>
<dbReference type="PANTHER" id="PTHR33365:SF7">
    <property type="entry name" value="TAT PATHWAY SIGNAL SEQUENCE"/>
    <property type="match status" value="1"/>
</dbReference>
<evidence type="ECO:0000313" key="4">
    <source>
        <dbReference type="EMBL" id="GAQ44542.1"/>
    </source>
</evidence>
<dbReference type="VEuPathDB" id="FungiDB:ATCC64974_44010"/>
<sequence length="314" mass="35743">MGMFTRVDQPPDDDENKSYTNETAEEEGLLSAPRPSTRLLSRSSWLKEHSIRIHLSLLFLNVLMLIAYTFPWSKPTYIAYPDIATSPLRTAVEYEPRRFETLAIYRHDGSLNPHKTNAYNGPPRPELEEAWDKLMNNTNIRVTQDQLGEEFAAQDSIAELSDGSGYYVTVSAYHGLHCVQRLHHYIYADHYYPGLSEFEAFMLRRHTEHCLDWLRQYVQCHPDLSLIPSHWMTDGPGPVAPDDGHRQCVVWEKIEKWMAEHSFDPHEPGILVHPIFGNPYTENGTSHNLGAVELGGGGLLHKGGQHTKRGAEGN</sequence>
<proteinExistence type="inferred from homology"/>